<keyword evidence="3" id="KW-0479">Metal-binding</keyword>
<dbReference type="GO" id="GO:0016840">
    <property type="term" value="F:carbon-nitrogen lyase activity"/>
    <property type="evidence" value="ECO:0007669"/>
    <property type="project" value="UniProtKB-UniRule"/>
</dbReference>
<evidence type="ECO:0000313" key="4">
    <source>
        <dbReference type="EMBL" id="AFC23815.1"/>
    </source>
</evidence>
<name>H6L3G8_SAPGL</name>
<comment type="function">
    <text evidence="3">Catalyzes the complex heterocyclic radical-mediated conversion of 6-carboxy-5,6,7,8-tetrahydropterin (CPH4) to 7-carboxy-7-deazaguanine (CDG), a step common to the biosynthetic pathways of all 7-deazapurine-containing compounds.</text>
</comment>
<keyword evidence="3" id="KW-0460">Magnesium</keyword>
<comment type="catalytic activity">
    <reaction evidence="3">
        <text>6-carboxy-5,6,7,8-tetrahydropterin + H(+) = 7-carboxy-7-carbaguanine + NH4(+)</text>
        <dbReference type="Rhea" id="RHEA:27974"/>
        <dbReference type="ChEBI" id="CHEBI:15378"/>
        <dbReference type="ChEBI" id="CHEBI:28938"/>
        <dbReference type="ChEBI" id="CHEBI:61032"/>
        <dbReference type="ChEBI" id="CHEBI:61036"/>
        <dbReference type="EC" id="4.3.99.3"/>
    </reaction>
</comment>
<accession>H6L3G8</accession>
<dbReference type="HOGENOM" id="CLU_066739_2_2_10"/>
<keyword evidence="3" id="KW-0411">Iron-sulfur</keyword>
<dbReference type="GO" id="GO:0000287">
    <property type="term" value="F:magnesium ion binding"/>
    <property type="evidence" value="ECO:0007669"/>
    <property type="project" value="UniProtKB-UniRule"/>
</dbReference>
<proteinExistence type="inferred from homology"/>
<dbReference type="OrthoDB" id="9792276at2"/>
<feature type="binding site" evidence="3">
    <location>
        <position position="61"/>
    </location>
    <ligand>
        <name>Mg(2+)</name>
        <dbReference type="ChEBI" id="CHEBI:18420"/>
    </ligand>
</feature>
<keyword evidence="3" id="KW-0671">Queuosine biosynthesis</keyword>
<reference evidence="4 5" key="1">
    <citation type="journal article" date="2012" name="Stand. Genomic Sci.">
        <title>Complete genome sequencing and analysis of Saprospira grandis str. Lewin, a predatory marine bacterium.</title>
        <authorList>
            <person name="Saw J.H."/>
            <person name="Yuryev A."/>
            <person name="Kanbe M."/>
            <person name="Hou S."/>
            <person name="Young A.G."/>
            <person name="Aizawa S."/>
            <person name="Alam M."/>
        </authorList>
    </citation>
    <scope>NUCLEOTIDE SEQUENCE [LARGE SCALE GENOMIC DNA]</scope>
    <source>
        <strain evidence="4 5">Lewin</strain>
    </source>
</reference>
<keyword evidence="5" id="KW-1185">Reference proteome</keyword>
<organism evidence="4 5">
    <name type="scientific">Saprospira grandis (strain Lewin)</name>
    <dbReference type="NCBI Taxonomy" id="984262"/>
    <lineage>
        <taxon>Bacteria</taxon>
        <taxon>Pseudomonadati</taxon>
        <taxon>Bacteroidota</taxon>
        <taxon>Saprospiria</taxon>
        <taxon>Saprospirales</taxon>
        <taxon>Saprospiraceae</taxon>
        <taxon>Saprospira</taxon>
    </lineage>
</organism>
<dbReference type="InterPro" id="IPR013785">
    <property type="entry name" value="Aldolase_TIM"/>
</dbReference>
<comment type="cofactor">
    <cofactor evidence="3">
        <name>Mg(2+)</name>
        <dbReference type="ChEBI" id="CHEBI:18420"/>
    </cofactor>
</comment>
<evidence type="ECO:0000313" key="5">
    <source>
        <dbReference type="Proteomes" id="UP000007519"/>
    </source>
</evidence>
<dbReference type="EMBL" id="CP002831">
    <property type="protein sequence ID" value="AFC23815.1"/>
    <property type="molecule type" value="Genomic_DNA"/>
</dbReference>
<keyword evidence="1 3" id="KW-0004">4Fe-4S</keyword>
<protein>
    <recommendedName>
        <fullName evidence="3">7-carboxy-7-deazaguanine synthase</fullName>
        <shortName evidence="3">CDG synthase</shortName>
        <ecNumber evidence="3">4.3.99.3</ecNumber>
    </recommendedName>
    <alternativeName>
        <fullName evidence="3">Queuosine biosynthesis protein QueE</fullName>
    </alternativeName>
</protein>
<dbReference type="EC" id="4.3.99.3" evidence="3"/>
<dbReference type="PANTHER" id="PTHR42836:SF1">
    <property type="entry name" value="7-CARBOXY-7-DEAZAGUANINE SYNTHASE"/>
    <property type="match status" value="1"/>
</dbReference>
<dbReference type="RefSeq" id="WP_015691464.1">
    <property type="nucleotide sequence ID" value="NC_016940.1"/>
</dbReference>
<dbReference type="eggNOG" id="COG0602">
    <property type="taxonomic scope" value="Bacteria"/>
</dbReference>
<feature type="binding site" evidence="3">
    <location>
        <position position="101"/>
    </location>
    <ligand>
        <name>S-adenosyl-L-methionine</name>
        <dbReference type="ChEBI" id="CHEBI:59789"/>
    </ligand>
</feature>
<dbReference type="GO" id="GO:0008616">
    <property type="term" value="P:tRNA queuosine(34) biosynthetic process"/>
    <property type="evidence" value="ECO:0007669"/>
    <property type="project" value="UniProtKB-UniRule"/>
</dbReference>
<dbReference type="Proteomes" id="UP000007519">
    <property type="component" value="Chromosome"/>
</dbReference>
<dbReference type="PANTHER" id="PTHR42836">
    <property type="entry name" value="7-CARBOXY-7-DEAZAGUANINE SYNTHASE"/>
    <property type="match status" value="1"/>
</dbReference>
<dbReference type="PIRSF" id="PIRSF000370">
    <property type="entry name" value="QueE"/>
    <property type="match status" value="1"/>
</dbReference>
<evidence type="ECO:0000256" key="3">
    <source>
        <dbReference type="HAMAP-Rule" id="MF_00917"/>
    </source>
</evidence>
<comment type="pathway">
    <text evidence="3">Purine metabolism; 7-cyano-7-deazaguanine biosynthesis.</text>
</comment>
<comment type="cofactor">
    <cofactor evidence="3">
        <name>[4Fe-4S] cluster</name>
        <dbReference type="ChEBI" id="CHEBI:49883"/>
    </cofactor>
    <text evidence="3">Binds 1 [4Fe-4S] cluster. The cluster is coordinated with 3 cysteines and an exchangeable S-adenosyl-L-methionine.</text>
</comment>
<keyword evidence="3" id="KW-0408">Iron</keyword>
<dbReference type="GO" id="GO:1904047">
    <property type="term" value="F:S-adenosyl-L-methionine binding"/>
    <property type="evidence" value="ECO:0007669"/>
    <property type="project" value="UniProtKB-UniRule"/>
</dbReference>
<dbReference type="GO" id="GO:0051539">
    <property type="term" value="F:4 iron, 4 sulfur cluster binding"/>
    <property type="evidence" value="ECO:0007669"/>
    <property type="project" value="UniProtKB-UniRule"/>
</dbReference>
<sequence length="255" mass="28285">MSTTPNLLAVSEYFYSLQGEGQTMGVPAIFLRLSGCNLICGGKGAEKDGQLHDGASWICDTMEVWMKGESLPFAQLLQRLDDELQFSQRLSQGVHLVITGGEPLLQDKRIAAFLAFLEAERQGLRPIIEVETNGCFLPSAPLLERVSYWNCSPKLQNSGMPAKKRIVPKALKGLAQEAGTIFKFVIAQASDFEEIQSDFLDKGLIKKEQLVLMPAADSLAALLERNKMVAEICIREQIRMCSRLHVEIWDQLTGV</sequence>
<keyword evidence="2 3" id="KW-0456">Lyase</keyword>
<dbReference type="STRING" id="984262.SGRA_1080"/>
<feature type="binding site" evidence="3">
    <location>
        <position position="99"/>
    </location>
    <ligand>
        <name>substrate</name>
    </ligand>
</feature>
<dbReference type="Gene3D" id="3.20.20.70">
    <property type="entry name" value="Aldolase class I"/>
    <property type="match status" value="1"/>
</dbReference>
<feature type="binding site" evidence="3">
    <location>
        <position position="36"/>
    </location>
    <ligand>
        <name>[4Fe-4S] cluster</name>
        <dbReference type="ChEBI" id="CHEBI:49883"/>
        <note>4Fe-4S-S-AdoMet</note>
    </ligand>
</feature>
<dbReference type="UniPathway" id="UPA00391"/>
<keyword evidence="3" id="KW-0949">S-adenosyl-L-methionine</keyword>
<evidence type="ECO:0000256" key="2">
    <source>
        <dbReference type="ARBA" id="ARBA00023239"/>
    </source>
</evidence>
<feature type="binding site" evidence="3">
    <location>
        <begin position="152"/>
        <end position="154"/>
    </location>
    <ligand>
        <name>S-adenosyl-L-methionine</name>
        <dbReference type="ChEBI" id="CHEBI:59789"/>
    </ligand>
</feature>
<feature type="binding site" evidence="3">
    <location>
        <position position="59"/>
    </location>
    <ligand>
        <name>[4Fe-4S] cluster</name>
        <dbReference type="ChEBI" id="CHEBI:49883"/>
        <note>4Fe-4S-S-AdoMet</note>
    </ligand>
</feature>
<feature type="binding site" evidence="3">
    <location>
        <begin position="17"/>
        <end position="19"/>
    </location>
    <ligand>
        <name>substrate</name>
    </ligand>
</feature>
<feature type="binding site" evidence="3">
    <location>
        <position position="32"/>
    </location>
    <ligand>
        <name>substrate</name>
    </ligand>
</feature>
<comment type="similarity">
    <text evidence="3">Belongs to the radical SAM superfamily. 7-carboxy-7-deazaguanine synthase family.</text>
</comment>
<comment type="cofactor">
    <cofactor evidence="3">
        <name>S-adenosyl-L-methionine</name>
        <dbReference type="ChEBI" id="CHEBI:59789"/>
    </cofactor>
    <text evidence="3">Binds 1 S-adenosyl-L-methionine per subunit.</text>
</comment>
<comment type="caution">
    <text evidence="3">Lacks conserved residue(s) required for the propagation of feature annotation.</text>
</comment>
<dbReference type="InterPro" id="IPR024924">
    <property type="entry name" value="7-CO-7-deazaguanine_synth-like"/>
</dbReference>
<dbReference type="GO" id="GO:0016491">
    <property type="term" value="F:oxidoreductase activity"/>
    <property type="evidence" value="ECO:0007669"/>
    <property type="project" value="UniProtKB-KW"/>
</dbReference>
<evidence type="ECO:0000256" key="1">
    <source>
        <dbReference type="ARBA" id="ARBA00022485"/>
    </source>
</evidence>
<dbReference type="AlphaFoldDB" id="H6L3G8"/>
<feature type="binding site" evidence="3">
    <location>
        <position position="40"/>
    </location>
    <ligand>
        <name>[4Fe-4S] cluster</name>
        <dbReference type="ChEBI" id="CHEBI:49883"/>
        <note>4Fe-4S-S-AdoMet</note>
    </ligand>
</feature>
<gene>
    <name evidence="3" type="primary">queE</name>
    <name evidence="4" type="ordered locus">SGRA_1080</name>
</gene>
<dbReference type="KEGG" id="sgn:SGRA_1080"/>
<comment type="subunit">
    <text evidence="3">Homodimer.</text>
</comment>
<keyword evidence="4" id="KW-0560">Oxidoreductase</keyword>
<dbReference type="HAMAP" id="MF_00917">
    <property type="entry name" value="QueE"/>
    <property type="match status" value="1"/>
</dbReference>